<dbReference type="CDD" id="cd00567">
    <property type="entry name" value="ACAD"/>
    <property type="match status" value="1"/>
</dbReference>
<dbReference type="Gene3D" id="2.40.110.10">
    <property type="entry name" value="Butyryl-CoA Dehydrogenase, subunit A, domain 2"/>
    <property type="match status" value="1"/>
</dbReference>
<organism evidence="9">
    <name type="scientific">Planktothricoides sp. SpSt-374</name>
    <dbReference type="NCBI Taxonomy" id="2282167"/>
    <lineage>
        <taxon>Bacteria</taxon>
        <taxon>Bacillati</taxon>
        <taxon>Cyanobacteriota</taxon>
        <taxon>Cyanophyceae</taxon>
        <taxon>Oscillatoriophycideae</taxon>
        <taxon>Oscillatoriales</taxon>
        <taxon>Oscillatoriaceae</taxon>
        <taxon>Planktothricoides</taxon>
    </lineage>
</organism>
<dbReference type="SUPFAM" id="SSF47203">
    <property type="entry name" value="Acyl-CoA dehydrogenase C-terminal domain-like"/>
    <property type="match status" value="1"/>
</dbReference>
<name>A0A7C3ZMS8_9CYAN</name>
<reference evidence="9" key="1">
    <citation type="journal article" date="2020" name="mSystems">
        <title>Genome- and Community-Level Interaction Insights into Carbon Utilization and Element Cycling Functions of Hydrothermarchaeota in Hydrothermal Sediment.</title>
        <authorList>
            <person name="Zhou Z."/>
            <person name="Liu Y."/>
            <person name="Xu W."/>
            <person name="Pan J."/>
            <person name="Luo Z.H."/>
            <person name="Li M."/>
        </authorList>
    </citation>
    <scope>NUCLEOTIDE SEQUENCE [LARGE SCALE GENOMIC DNA]</scope>
    <source>
        <strain evidence="9">SpSt-374</strain>
    </source>
</reference>
<comment type="cofactor">
    <cofactor evidence="1 5">
        <name>FAD</name>
        <dbReference type="ChEBI" id="CHEBI:57692"/>
    </cofactor>
</comment>
<evidence type="ECO:0000256" key="5">
    <source>
        <dbReference type="RuleBase" id="RU362125"/>
    </source>
</evidence>
<evidence type="ECO:0000256" key="3">
    <source>
        <dbReference type="ARBA" id="ARBA00022630"/>
    </source>
</evidence>
<dbReference type="InterPro" id="IPR006091">
    <property type="entry name" value="Acyl-CoA_Oxase/DH_mid-dom"/>
</dbReference>
<dbReference type="Pfam" id="PF02770">
    <property type="entry name" value="Acyl-CoA_dh_M"/>
    <property type="match status" value="1"/>
</dbReference>
<comment type="similarity">
    <text evidence="2 5">Belongs to the acyl-CoA dehydrogenase family.</text>
</comment>
<dbReference type="InterPro" id="IPR013786">
    <property type="entry name" value="AcylCoA_DH/ox_N"/>
</dbReference>
<keyword evidence="5" id="KW-0560">Oxidoreductase</keyword>
<dbReference type="Gene3D" id="1.20.140.10">
    <property type="entry name" value="Butyryl-CoA Dehydrogenase, subunit A, domain 3"/>
    <property type="match status" value="1"/>
</dbReference>
<evidence type="ECO:0000256" key="2">
    <source>
        <dbReference type="ARBA" id="ARBA00009347"/>
    </source>
</evidence>
<protein>
    <submittedName>
        <fullName evidence="9">Acyl-CoA dehydrogenase</fullName>
    </submittedName>
</protein>
<dbReference type="GO" id="GO:0050660">
    <property type="term" value="F:flavin adenine dinucleotide binding"/>
    <property type="evidence" value="ECO:0007669"/>
    <property type="project" value="InterPro"/>
</dbReference>
<proteinExistence type="inferred from homology"/>
<dbReference type="InterPro" id="IPR009100">
    <property type="entry name" value="AcylCoA_DH/oxidase_NM_dom_sf"/>
</dbReference>
<dbReference type="InterPro" id="IPR037069">
    <property type="entry name" value="AcylCoA_DH/ox_N_sf"/>
</dbReference>
<dbReference type="InterPro" id="IPR009075">
    <property type="entry name" value="AcylCo_DH/oxidase_C"/>
</dbReference>
<evidence type="ECO:0000256" key="1">
    <source>
        <dbReference type="ARBA" id="ARBA00001974"/>
    </source>
</evidence>
<feature type="domain" description="Acyl-CoA dehydrogenase/oxidase C-terminal" evidence="6">
    <location>
        <begin position="234"/>
        <end position="386"/>
    </location>
</feature>
<dbReference type="PANTHER" id="PTHR43884">
    <property type="entry name" value="ACYL-COA DEHYDROGENASE"/>
    <property type="match status" value="1"/>
</dbReference>
<evidence type="ECO:0000259" key="6">
    <source>
        <dbReference type="Pfam" id="PF00441"/>
    </source>
</evidence>
<gene>
    <name evidence="9" type="ORF">ENR15_13490</name>
</gene>
<evidence type="ECO:0000259" key="8">
    <source>
        <dbReference type="Pfam" id="PF02771"/>
    </source>
</evidence>
<evidence type="ECO:0000259" key="7">
    <source>
        <dbReference type="Pfam" id="PF02770"/>
    </source>
</evidence>
<keyword evidence="4 5" id="KW-0274">FAD</keyword>
<dbReference type="Pfam" id="PF02771">
    <property type="entry name" value="Acyl-CoA_dh_N"/>
    <property type="match status" value="1"/>
</dbReference>
<feature type="domain" description="Acyl-CoA dehydrogenase/oxidase N-terminal" evidence="8">
    <location>
        <begin position="34"/>
        <end position="113"/>
    </location>
</feature>
<dbReference type="InterPro" id="IPR036250">
    <property type="entry name" value="AcylCo_DH-like_C"/>
</dbReference>
<comment type="caution">
    <text evidence="9">The sequence shown here is derived from an EMBL/GenBank/DDBJ whole genome shotgun (WGS) entry which is preliminary data.</text>
</comment>
<dbReference type="SUPFAM" id="SSF56645">
    <property type="entry name" value="Acyl-CoA dehydrogenase NM domain-like"/>
    <property type="match status" value="1"/>
</dbReference>
<evidence type="ECO:0000256" key="4">
    <source>
        <dbReference type="ARBA" id="ARBA00022827"/>
    </source>
</evidence>
<feature type="domain" description="Acyl-CoA oxidase/dehydrogenase middle" evidence="7">
    <location>
        <begin position="124"/>
        <end position="221"/>
    </location>
</feature>
<evidence type="ECO:0000313" key="9">
    <source>
        <dbReference type="EMBL" id="HGG01624.1"/>
    </source>
</evidence>
<dbReference type="Gene3D" id="1.10.540.10">
    <property type="entry name" value="Acyl-CoA dehydrogenase/oxidase, N-terminal domain"/>
    <property type="match status" value="1"/>
</dbReference>
<dbReference type="GO" id="GO:0003995">
    <property type="term" value="F:acyl-CoA dehydrogenase activity"/>
    <property type="evidence" value="ECO:0007669"/>
    <property type="project" value="TreeGrafter"/>
</dbReference>
<sequence length="598" mass="66167">MLALGQYATAEALEQYLGDPGNPENLFSFRNSIELDERDEYPEAICALLNDWKVYEYYIPKDLGGKLKSWEEMLAIARTIARRDLTAAIAHGCTYLGASPVWLSGSTAQKHRVAELIKNQQQISFGLTEKDHGSDILSSETQVEKTDAGYLLAGEKWLIGNASRSSALAVFARTQAKGGPRGFSLFLVEKDQLDPTSYGYLPKIKTHGLRGANICGITFHNSHLSPDALIEPQGTGLEIILKAFQITRTLHAGAAPSLGQADTALRVTLNFALSRELYGGTVWDIDHVRQSLIDVFADILICDCMSIAAVRALHAATDQMSLISAIIKYFVPTTVEDLIHRLSAILGARFYLREEHCWGIFQKIVRDHGIISVFDGSTAVNLHGIALQLPSLAAYRSQTDIKSSEGIKERLASIFDLQQTLPDFDPQKLEIYNRGRDDILQSIEIAIADLYHLKSNPGDVPSDVLQQIITLTGEIQTVIEAQEAHLAKMGSNTAAKASKSREMFTISKQYCALHAAVACLQMWLHNRQTLGAFFQQGEWLVVCLHRLMASFYRPLDTIPPSYLENIGQEMLRLYAEDKLFSIVPLQLAKKGTLGADSK</sequence>
<keyword evidence="3 5" id="KW-0285">Flavoprotein</keyword>
<dbReference type="EMBL" id="DSPX01000133">
    <property type="protein sequence ID" value="HGG01624.1"/>
    <property type="molecule type" value="Genomic_DNA"/>
</dbReference>
<accession>A0A7C3ZMS8</accession>
<dbReference type="PANTHER" id="PTHR43884:SF19">
    <property type="entry name" value="ACYL-COA DEHYDROGENASE FADE4-RELATED"/>
    <property type="match status" value="1"/>
</dbReference>
<dbReference type="Pfam" id="PF00441">
    <property type="entry name" value="Acyl-CoA_dh_1"/>
    <property type="match status" value="1"/>
</dbReference>
<dbReference type="AlphaFoldDB" id="A0A7C3ZMS8"/>
<dbReference type="GO" id="GO:0005886">
    <property type="term" value="C:plasma membrane"/>
    <property type="evidence" value="ECO:0007669"/>
    <property type="project" value="TreeGrafter"/>
</dbReference>
<dbReference type="InterPro" id="IPR046373">
    <property type="entry name" value="Acyl-CoA_Oxase/DH_mid-dom_sf"/>
</dbReference>